<proteinExistence type="predicted"/>
<gene>
    <name evidence="1" type="ORF">H8N03_24975</name>
</gene>
<name>A0A923MY10_9BURK</name>
<reference evidence="1" key="1">
    <citation type="submission" date="2020-08" db="EMBL/GenBank/DDBJ databases">
        <title>Ramlibacter sp. USB13 16S ribosomal RNA gene genome sequencing and assembly.</title>
        <authorList>
            <person name="Kang M."/>
        </authorList>
    </citation>
    <scope>NUCLEOTIDE SEQUENCE</scope>
    <source>
        <strain evidence="1">USB13</strain>
    </source>
</reference>
<evidence type="ECO:0000313" key="1">
    <source>
        <dbReference type="EMBL" id="MBC5786214.1"/>
    </source>
</evidence>
<comment type="caution">
    <text evidence="1">The sequence shown here is derived from an EMBL/GenBank/DDBJ whole genome shotgun (WGS) entry which is preliminary data.</text>
</comment>
<dbReference type="Proteomes" id="UP000608513">
    <property type="component" value="Unassembled WGS sequence"/>
</dbReference>
<protein>
    <submittedName>
        <fullName evidence="1">Uncharacterized protein</fullName>
    </submittedName>
</protein>
<dbReference type="RefSeq" id="WP_187078951.1">
    <property type="nucleotide sequence ID" value="NZ_JACORT010000015.1"/>
</dbReference>
<organism evidence="1 2">
    <name type="scientific">Ramlibacter cellulosilyticus</name>
    <dbReference type="NCBI Taxonomy" id="2764187"/>
    <lineage>
        <taxon>Bacteria</taxon>
        <taxon>Pseudomonadati</taxon>
        <taxon>Pseudomonadota</taxon>
        <taxon>Betaproteobacteria</taxon>
        <taxon>Burkholderiales</taxon>
        <taxon>Comamonadaceae</taxon>
        <taxon>Ramlibacter</taxon>
    </lineage>
</organism>
<dbReference type="AlphaFoldDB" id="A0A923MY10"/>
<dbReference type="EMBL" id="JACORT010000015">
    <property type="protein sequence ID" value="MBC5786214.1"/>
    <property type="molecule type" value="Genomic_DNA"/>
</dbReference>
<keyword evidence="2" id="KW-1185">Reference proteome</keyword>
<accession>A0A923MY10</accession>
<evidence type="ECO:0000313" key="2">
    <source>
        <dbReference type="Proteomes" id="UP000608513"/>
    </source>
</evidence>
<sequence>MNQQAQRCQCANCPGAACQCGCQDPTPAAAPRQACACGPACQCGPGCQCDAAEAGCVCNA</sequence>